<name>A0A9E6ZMG8_9FLAO</name>
<evidence type="ECO:0000313" key="2">
    <source>
        <dbReference type="Proteomes" id="UP000831290"/>
    </source>
</evidence>
<dbReference type="RefSeq" id="WP_255842190.1">
    <property type="nucleotide sequence ID" value="NZ_CP094358.1"/>
</dbReference>
<gene>
    <name evidence="1" type="ORF">MQE35_14495</name>
</gene>
<dbReference type="Proteomes" id="UP000831290">
    <property type="component" value="Chromosome"/>
</dbReference>
<organism evidence="1 2">
    <name type="scientific">Abyssalbus ytuae</name>
    <dbReference type="NCBI Taxonomy" id="2926907"/>
    <lineage>
        <taxon>Bacteria</taxon>
        <taxon>Pseudomonadati</taxon>
        <taxon>Bacteroidota</taxon>
        <taxon>Flavobacteriia</taxon>
        <taxon>Flavobacteriales</taxon>
        <taxon>Flavobacteriaceae</taxon>
        <taxon>Abyssalbus</taxon>
    </lineage>
</organism>
<evidence type="ECO:0000313" key="1">
    <source>
        <dbReference type="EMBL" id="UOB16935.1"/>
    </source>
</evidence>
<sequence>MKTVFEKLKLKDLKEIVILNEPEGFDKDLNSLQNIEIYESLVQVTKIEFALAFFTTIHEFEDQMQTLIPKLKDDALLWIAYPIDSSRTDLNDSYNWKPLSNKCFETTKSVIINDSWKAIRFRKLEYVHIKK</sequence>
<keyword evidence="2" id="KW-1185">Reference proteome</keyword>
<evidence type="ECO:0008006" key="3">
    <source>
        <dbReference type="Google" id="ProtNLM"/>
    </source>
</evidence>
<dbReference type="KEGG" id="fbm:MQE35_14495"/>
<dbReference type="AlphaFoldDB" id="A0A9E6ZMG8"/>
<dbReference type="EMBL" id="CP094358">
    <property type="protein sequence ID" value="UOB16935.1"/>
    <property type="molecule type" value="Genomic_DNA"/>
</dbReference>
<reference evidence="1" key="1">
    <citation type="submission" date="2022-03" db="EMBL/GenBank/DDBJ databases">
        <title>Description of Abyssus ytuae gen. nov., sp. nov., a novel member of the family Flavobacteriaceae isolated from the sediment of Mariana Trench.</title>
        <authorList>
            <person name="Zhang J."/>
            <person name="Xu X."/>
        </authorList>
    </citation>
    <scope>NUCLEOTIDE SEQUENCE</scope>
    <source>
        <strain evidence="1">MT3330</strain>
    </source>
</reference>
<proteinExistence type="predicted"/>
<protein>
    <recommendedName>
        <fullName evidence="3">DUF3052 family protein</fullName>
    </recommendedName>
</protein>
<accession>A0A9E6ZMG8</accession>